<dbReference type="Proteomes" id="UP000031246">
    <property type="component" value="Unassembled WGS sequence"/>
</dbReference>
<keyword evidence="18" id="KW-1185">Reference proteome</keyword>
<dbReference type="SUPFAM" id="SSF63829">
    <property type="entry name" value="Calcium-dependent phosphotriesterase"/>
    <property type="match status" value="2"/>
</dbReference>
<evidence type="ECO:0000313" key="18">
    <source>
        <dbReference type="Proteomes" id="UP000031246"/>
    </source>
</evidence>
<dbReference type="Gene3D" id="1.10.10.60">
    <property type="entry name" value="Homeodomain-like"/>
    <property type="match status" value="1"/>
</dbReference>
<dbReference type="InterPro" id="IPR015943">
    <property type="entry name" value="WD40/YVTN_repeat-like_dom_sf"/>
</dbReference>
<evidence type="ECO:0000256" key="3">
    <source>
        <dbReference type="ARBA" id="ARBA00022553"/>
    </source>
</evidence>
<dbReference type="CDD" id="cd00146">
    <property type="entry name" value="PKD"/>
    <property type="match status" value="1"/>
</dbReference>
<dbReference type="FunFam" id="3.40.50.2300:FF:000138">
    <property type="entry name" value="Two-component system sensor histidine kinase/response regulator"/>
    <property type="match status" value="1"/>
</dbReference>
<keyword evidence="11" id="KW-0804">Transcription</keyword>
<name>A0A0C1DCT3_9SPHI</name>
<dbReference type="PROSITE" id="PS50110">
    <property type="entry name" value="RESPONSE_REGULATORY"/>
    <property type="match status" value="1"/>
</dbReference>
<evidence type="ECO:0000259" key="16">
    <source>
        <dbReference type="PROSITE" id="PS50110"/>
    </source>
</evidence>
<evidence type="ECO:0000256" key="10">
    <source>
        <dbReference type="ARBA" id="ARBA00023125"/>
    </source>
</evidence>
<dbReference type="FunFam" id="1.10.287.130:FF:000045">
    <property type="entry name" value="Two-component system sensor histidine kinase/response regulator"/>
    <property type="match status" value="1"/>
</dbReference>
<dbReference type="InterPro" id="IPR011123">
    <property type="entry name" value="Y_Y_Y"/>
</dbReference>
<evidence type="ECO:0000256" key="6">
    <source>
        <dbReference type="ARBA" id="ARBA00022777"/>
    </source>
</evidence>
<keyword evidence="13" id="KW-1133">Transmembrane helix</keyword>
<dbReference type="Pfam" id="PF12833">
    <property type="entry name" value="HTH_18"/>
    <property type="match status" value="1"/>
</dbReference>
<dbReference type="InterPro" id="IPR005467">
    <property type="entry name" value="His_kinase_dom"/>
</dbReference>
<keyword evidence="3 12" id="KW-0597">Phosphoprotein</keyword>
<dbReference type="SMART" id="SM00388">
    <property type="entry name" value="HisKA"/>
    <property type="match status" value="1"/>
</dbReference>
<dbReference type="Pfam" id="PF07495">
    <property type="entry name" value="Y_Y_Y"/>
    <property type="match status" value="1"/>
</dbReference>
<feature type="domain" description="HTH araC/xylS-type" evidence="14">
    <location>
        <begin position="1238"/>
        <end position="1337"/>
    </location>
</feature>
<dbReference type="InterPro" id="IPR003661">
    <property type="entry name" value="HisK_dim/P_dom"/>
</dbReference>
<evidence type="ECO:0000256" key="2">
    <source>
        <dbReference type="ARBA" id="ARBA00012438"/>
    </source>
</evidence>
<feature type="transmembrane region" description="Helical" evidence="13">
    <location>
        <begin position="774"/>
        <end position="792"/>
    </location>
</feature>
<evidence type="ECO:0000256" key="11">
    <source>
        <dbReference type="ARBA" id="ARBA00023163"/>
    </source>
</evidence>
<dbReference type="Gene3D" id="3.40.50.2300">
    <property type="match status" value="1"/>
</dbReference>
<dbReference type="InterPro" id="IPR009057">
    <property type="entry name" value="Homeodomain-like_sf"/>
</dbReference>
<evidence type="ECO:0000256" key="9">
    <source>
        <dbReference type="ARBA" id="ARBA00023015"/>
    </source>
</evidence>
<dbReference type="InterPro" id="IPR011006">
    <property type="entry name" value="CheY-like_superfamily"/>
</dbReference>
<dbReference type="FunFam" id="3.30.565.10:FF:000037">
    <property type="entry name" value="Hybrid sensor histidine kinase/response regulator"/>
    <property type="match status" value="1"/>
</dbReference>
<dbReference type="InterPro" id="IPR003594">
    <property type="entry name" value="HATPase_dom"/>
</dbReference>
<dbReference type="PROSITE" id="PS00041">
    <property type="entry name" value="HTH_ARAC_FAMILY_1"/>
    <property type="match status" value="1"/>
</dbReference>
<evidence type="ECO:0000256" key="5">
    <source>
        <dbReference type="ARBA" id="ARBA00022741"/>
    </source>
</evidence>
<sequence length="1337" mass="150894">MNATPGYAQNGQLIFNHLNINDGLSNNSVLSITQDTTGYIWLGTKYGLNRFDGRNFRIFKNDPQNATSISSNDFIKSLKIRADQKMWVVNSGVDLYNPVNESFEHIIPIAQGITKVVEDKQKQVWIATTTGLKFIAANSKKVISIQLGKGNCEVSEIFEDRQQHIWVGTSEGLYELFFNHKKLQIVLHREEAFNVLYGNQVKSIAADKHSNLWFGTKSNGVQVLNVSTKQITHIAKNGPGKQNLVNNNIRKIIAVKNGMMWIGTQDGLSIGDPDSFTFQHYQHDVTDANSLSQNSIHELFQDKDGSVWIGTFFGGVNVVYAVNTPFKSYQNNLSPHSISSSIVSAIVEDKQHNLWIGTEAGGLNYFNRLSNQFISYKNSPANPNSLSSNLVKAIATDQNQNLLIGTSVGGISYYDPKTGNFKVYKRNGTGSNRDNIAADNVNCVLVSREQQLLIGTDEGLNLFDPVTKNFKLFTIAGSNTIFNKKITALFQDRQNKIWVGTPAGLYTLKPDLKVGFETFKDQSGQAFKSNINCIQQDSEGNIWLGTYHKGLVLLHQRNSTFELFNAKNNLPSDNILSLVEDEQKNLWIGTDNGLVKYDRKTRLFRSFNMLDGLPDNQFNTSSFYKAENGDLFFGTFNGLVTFDPQKIEKNNTAPKVVLSNLKLFNNPVKINDDTKLLSEGINLSENITFNHLQNNFTLEFSALNFIKSNKNKYAYRLEGFETNWNYVEVPTATYTNLSAGTYTFQIKATNNDGVWSKEIKSVTIKVLPPVWKTIWAYLIYAIALYFIVAYIIKFFRAKAKLKQELYLEHIEAEHQKNNYQMKLDFFTNISHEIRTPLTLILGPLEKLEELTTDNAIVHQYALTIKNNTSRLYRLVNELLDFRKADSENLRLYFTESDLVAFLNEVFENFRHLAESKSITYTFKTTQETIPVYFDRNQMEKVFFNLLSNAFKFTPANGEISLVIEQNRPEQVCVTVNDNGKGIALYNIDDIFKNFYQEDQSMGTGIGLALSKKLVELHKGEVKVSSRQATANQSGFTAFKVLLQLGNSHLTETFASEPTVSEAYQLEHVPAYITESPLNQTAATPNQNKATVLIVEDNRELREFMKQSLANDYDVQVSENGLQGWEIASTTLPDLIISDIMMPVMDGLTLCKKLKTDVRTSHIPVILLTAKSAQVHEIEGLQHGADVYVTKPFSHKILQLNIQNMLALKRAMQKKYSEQLQLPAITQQPNASADEKLLSKLQLIIEENLANADFDIAALTLEIGMSKSVLYKKFSALTDLSLNEFIKTQRLKHAVTLLQQGETSILAVAIQVGFNDVKYFSREFKKVYGITPSHYIKN</sequence>
<proteinExistence type="predicted"/>
<dbReference type="GO" id="GO:0043565">
    <property type="term" value="F:sequence-specific DNA binding"/>
    <property type="evidence" value="ECO:0007669"/>
    <property type="project" value="InterPro"/>
</dbReference>
<dbReference type="InterPro" id="IPR001789">
    <property type="entry name" value="Sig_transdc_resp-reg_receiver"/>
</dbReference>
<protein>
    <recommendedName>
        <fullName evidence="2">histidine kinase</fullName>
        <ecNumber evidence="2">2.7.13.3</ecNumber>
    </recommendedName>
</protein>
<evidence type="ECO:0000259" key="14">
    <source>
        <dbReference type="PROSITE" id="PS01124"/>
    </source>
</evidence>
<dbReference type="SUPFAM" id="SSF52172">
    <property type="entry name" value="CheY-like"/>
    <property type="match status" value="1"/>
</dbReference>
<keyword evidence="5" id="KW-0547">Nucleotide-binding</keyword>
<evidence type="ECO:0000256" key="13">
    <source>
        <dbReference type="SAM" id="Phobius"/>
    </source>
</evidence>
<dbReference type="PROSITE" id="PS01124">
    <property type="entry name" value="HTH_ARAC_FAMILY_2"/>
    <property type="match status" value="1"/>
</dbReference>
<dbReference type="GO" id="GO:0000155">
    <property type="term" value="F:phosphorelay sensor kinase activity"/>
    <property type="evidence" value="ECO:0007669"/>
    <property type="project" value="InterPro"/>
</dbReference>
<dbReference type="PRINTS" id="PR00344">
    <property type="entry name" value="BCTRLSENSOR"/>
</dbReference>
<dbReference type="GO" id="GO:0003700">
    <property type="term" value="F:DNA-binding transcription factor activity"/>
    <property type="evidence" value="ECO:0007669"/>
    <property type="project" value="InterPro"/>
</dbReference>
<keyword evidence="9" id="KW-0805">Transcription regulation</keyword>
<dbReference type="SMART" id="SM00387">
    <property type="entry name" value="HATPase_c"/>
    <property type="match status" value="1"/>
</dbReference>
<dbReference type="SUPFAM" id="SSF55874">
    <property type="entry name" value="ATPase domain of HSP90 chaperone/DNA topoisomerase II/histidine kinase"/>
    <property type="match status" value="1"/>
</dbReference>
<dbReference type="GO" id="GO:0005524">
    <property type="term" value="F:ATP binding"/>
    <property type="evidence" value="ECO:0007669"/>
    <property type="project" value="UniProtKB-KW"/>
</dbReference>
<comment type="catalytic activity">
    <reaction evidence="1">
        <text>ATP + protein L-histidine = ADP + protein N-phospho-L-histidine.</text>
        <dbReference type="EC" id="2.7.13.3"/>
    </reaction>
</comment>
<dbReference type="Pfam" id="PF00512">
    <property type="entry name" value="HisKA"/>
    <property type="match status" value="1"/>
</dbReference>
<comment type="caution">
    <text evidence="17">The sequence shown here is derived from an EMBL/GenBank/DDBJ whole genome shotgun (WGS) entry which is preliminary data.</text>
</comment>
<dbReference type="SMART" id="SM00448">
    <property type="entry name" value="REC"/>
    <property type="match status" value="1"/>
</dbReference>
<dbReference type="SUPFAM" id="SSF47384">
    <property type="entry name" value="Homodimeric domain of signal transducing histidine kinase"/>
    <property type="match status" value="1"/>
</dbReference>
<feature type="domain" description="Response regulatory" evidence="16">
    <location>
        <begin position="1090"/>
        <end position="1205"/>
    </location>
</feature>
<keyword evidence="6" id="KW-0418">Kinase</keyword>
<dbReference type="PANTHER" id="PTHR43547">
    <property type="entry name" value="TWO-COMPONENT HISTIDINE KINASE"/>
    <property type="match status" value="1"/>
</dbReference>
<keyword evidence="10" id="KW-0238">DNA-binding</keyword>
<dbReference type="Pfam" id="PF02518">
    <property type="entry name" value="HATPase_c"/>
    <property type="match status" value="1"/>
</dbReference>
<gene>
    <name evidence="17" type="ORF">OC25_20085</name>
</gene>
<dbReference type="FunFam" id="2.60.40.10:FF:000791">
    <property type="entry name" value="Two-component system sensor histidine kinase/response regulator"/>
    <property type="match status" value="1"/>
</dbReference>
<dbReference type="InterPro" id="IPR018062">
    <property type="entry name" value="HTH_AraC-typ_CS"/>
</dbReference>
<organism evidence="17 18">
    <name type="scientific">Pedobacter kyungheensis</name>
    <dbReference type="NCBI Taxonomy" id="1069985"/>
    <lineage>
        <taxon>Bacteria</taxon>
        <taxon>Pseudomonadati</taxon>
        <taxon>Bacteroidota</taxon>
        <taxon>Sphingobacteriia</taxon>
        <taxon>Sphingobacteriales</taxon>
        <taxon>Sphingobacteriaceae</taxon>
        <taxon>Pedobacter</taxon>
    </lineage>
</organism>
<dbReference type="CDD" id="cd17574">
    <property type="entry name" value="REC_OmpR"/>
    <property type="match status" value="1"/>
</dbReference>
<accession>A0A0C1DCT3</accession>
<keyword evidence="7" id="KW-0067">ATP-binding</keyword>
<evidence type="ECO:0000256" key="8">
    <source>
        <dbReference type="ARBA" id="ARBA00023012"/>
    </source>
</evidence>
<dbReference type="PROSITE" id="PS50109">
    <property type="entry name" value="HIS_KIN"/>
    <property type="match status" value="1"/>
</dbReference>
<evidence type="ECO:0000256" key="1">
    <source>
        <dbReference type="ARBA" id="ARBA00000085"/>
    </source>
</evidence>
<evidence type="ECO:0000256" key="4">
    <source>
        <dbReference type="ARBA" id="ARBA00022679"/>
    </source>
</evidence>
<dbReference type="InterPro" id="IPR013783">
    <property type="entry name" value="Ig-like_fold"/>
</dbReference>
<dbReference type="InterPro" id="IPR011110">
    <property type="entry name" value="Reg_prop"/>
</dbReference>
<evidence type="ECO:0000259" key="15">
    <source>
        <dbReference type="PROSITE" id="PS50109"/>
    </source>
</evidence>
<evidence type="ECO:0000256" key="12">
    <source>
        <dbReference type="PROSITE-ProRule" id="PRU00169"/>
    </source>
</evidence>
<dbReference type="InterPro" id="IPR036097">
    <property type="entry name" value="HisK_dim/P_sf"/>
</dbReference>
<dbReference type="InterPro" id="IPR018060">
    <property type="entry name" value="HTH_AraC"/>
</dbReference>
<dbReference type="Pfam" id="PF07494">
    <property type="entry name" value="Reg_prop"/>
    <property type="match status" value="6"/>
</dbReference>
<dbReference type="InterPro" id="IPR004358">
    <property type="entry name" value="Sig_transdc_His_kin-like_C"/>
</dbReference>
<keyword evidence="4" id="KW-0808">Transferase</keyword>
<keyword evidence="13" id="KW-0812">Transmembrane</keyword>
<evidence type="ECO:0000256" key="7">
    <source>
        <dbReference type="ARBA" id="ARBA00022840"/>
    </source>
</evidence>
<dbReference type="SUPFAM" id="SSF46689">
    <property type="entry name" value="Homeodomain-like"/>
    <property type="match status" value="1"/>
</dbReference>
<feature type="domain" description="Histidine kinase" evidence="15">
    <location>
        <begin position="828"/>
        <end position="1046"/>
    </location>
</feature>
<feature type="modified residue" description="4-aspartylphosphate" evidence="12">
    <location>
        <position position="1138"/>
    </location>
</feature>
<evidence type="ECO:0000313" key="17">
    <source>
        <dbReference type="EMBL" id="KIA91775.1"/>
    </source>
</evidence>
<dbReference type="EMBL" id="JSYN01000027">
    <property type="protein sequence ID" value="KIA91775.1"/>
    <property type="molecule type" value="Genomic_DNA"/>
</dbReference>
<dbReference type="PANTHER" id="PTHR43547:SF2">
    <property type="entry name" value="HYBRID SIGNAL TRANSDUCTION HISTIDINE KINASE C"/>
    <property type="match status" value="1"/>
</dbReference>
<dbReference type="Gene3D" id="1.10.287.130">
    <property type="match status" value="1"/>
</dbReference>
<dbReference type="Gene3D" id="3.30.565.10">
    <property type="entry name" value="Histidine kinase-like ATPase, C-terminal domain"/>
    <property type="match status" value="1"/>
</dbReference>
<dbReference type="CDD" id="cd00082">
    <property type="entry name" value="HisKA"/>
    <property type="match status" value="1"/>
</dbReference>
<dbReference type="InterPro" id="IPR036890">
    <property type="entry name" value="HATPase_C_sf"/>
</dbReference>
<reference evidence="17 18" key="1">
    <citation type="submission" date="2014-10" db="EMBL/GenBank/DDBJ databases">
        <title>Pedobacter Kyungheensis.</title>
        <authorList>
            <person name="Anderson B.M."/>
            <person name="Newman J.D."/>
        </authorList>
    </citation>
    <scope>NUCLEOTIDE SEQUENCE [LARGE SCALE GENOMIC DNA]</scope>
    <source>
        <strain evidence="17 18">KACC 16221</strain>
    </source>
</reference>
<dbReference type="SMART" id="SM00342">
    <property type="entry name" value="HTH_ARAC"/>
    <property type="match status" value="1"/>
</dbReference>
<dbReference type="Gene3D" id="2.130.10.10">
    <property type="entry name" value="YVTN repeat-like/Quinoprotein amine dehydrogenase"/>
    <property type="match status" value="2"/>
</dbReference>
<keyword evidence="8" id="KW-0902">Two-component regulatory system</keyword>
<dbReference type="Gene3D" id="2.60.40.10">
    <property type="entry name" value="Immunoglobulins"/>
    <property type="match status" value="1"/>
</dbReference>
<dbReference type="Pfam" id="PF00072">
    <property type="entry name" value="Response_reg"/>
    <property type="match status" value="1"/>
</dbReference>
<dbReference type="EC" id="2.7.13.3" evidence="2"/>
<keyword evidence="13" id="KW-0472">Membrane</keyword>